<gene>
    <name evidence="9" type="ORF">SPHA_53458</name>
</gene>
<keyword evidence="3 6" id="KW-0561">Oxygen transport</keyword>
<dbReference type="PANTHER" id="PTHR47217:SF1">
    <property type="entry name" value="GLOBIN-LIKE PROTEIN"/>
    <property type="match status" value="1"/>
</dbReference>
<keyword evidence="7" id="KW-1133">Transmembrane helix</keyword>
<evidence type="ECO:0000313" key="10">
    <source>
        <dbReference type="Proteomes" id="UP000597762"/>
    </source>
</evidence>
<dbReference type="PROSITE" id="PS01033">
    <property type="entry name" value="GLOBIN"/>
    <property type="match status" value="1"/>
</dbReference>
<evidence type="ECO:0000256" key="1">
    <source>
        <dbReference type="ARBA" id="ARBA00022448"/>
    </source>
</evidence>
<dbReference type="CDD" id="cd01040">
    <property type="entry name" value="Mb-like"/>
    <property type="match status" value="1"/>
</dbReference>
<evidence type="ECO:0000313" key="9">
    <source>
        <dbReference type="EMBL" id="CAE1299789.1"/>
    </source>
</evidence>
<dbReference type="GO" id="GO:0005344">
    <property type="term" value="F:oxygen carrier activity"/>
    <property type="evidence" value="ECO:0007669"/>
    <property type="project" value="UniProtKB-KW"/>
</dbReference>
<dbReference type="OrthoDB" id="436496at2759"/>
<dbReference type="Pfam" id="PF00042">
    <property type="entry name" value="Globin"/>
    <property type="match status" value="1"/>
</dbReference>
<evidence type="ECO:0000259" key="8">
    <source>
        <dbReference type="PROSITE" id="PS01033"/>
    </source>
</evidence>
<dbReference type="EMBL" id="CAHIKZ030003402">
    <property type="protein sequence ID" value="CAE1299789.1"/>
    <property type="molecule type" value="Genomic_DNA"/>
</dbReference>
<feature type="domain" description="Globin" evidence="8">
    <location>
        <begin position="14"/>
        <end position="161"/>
    </location>
</feature>
<feature type="transmembrane region" description="Helical" evidence="7">
    <location>
        <begin position="176"/>
        <end position="200"/>
    </location>
</feature>
<proteinExistence type="inferred from homology"/>
<keyword evidence="2 6" id="KW-0349">Heme</keyword>
<keyword evidence="7" id="KW-0812">Transmembrane</keyword>
<dbReference type="GO" id="GO:0019825">
    <property type="term" value="F:oxygen binding"/>
    <property type="evidence" value="ECO:0007669"/>
    <property type="project" value="InterPro"/>
</dbReference>
<name>A0A812DI95_ACAPH</name>
<dbReference type="InterPro" id="IPR000971">
    <property type="entry name" value="Globin"/>
</dbReference>
<keyword evidence="7" id="KW-0472">Membrane</keyword>
<comment type="similarity">
    <text evidence="6">Belongs to the globin family.</text>
</comment>
<dbReference type="InterPro" id="IPR012292">
    <property type="entry name" value="Globin/Proto"/>
</dbReference>
<evidence type="ECO:0000256" key="2">
    <source>
        <dbReference type="ARBA" id="ARBA00022617"/>
    </source>
</evidence>
<comment type="caution">
    <text evidence="9">The sequence shown here is derived from an EMBL/GenBank/DDBJ whole genome shotgun (WGS) entry which is preliminary data.</text>
</comment>
<keyword evidence="10" id="KW-1185">Reference proteome</keyword>
<evidence type="ECO:0000256" key="5">
    <source>
        <dbReference type="ARBA" id="ARBA00023004"/>
    </source>
</evidence>
<keyword evidence="1 6" id="KW-0813">Transport</keyword>
<dbReference type="GO" id="GO:0020037">
    <property type="term" value="F:heme binding"/>
    <property type="evidence" value="ECO:0007669"/>
    <property type="project" value="InterPro"/>
</dbReference>
<dbReference type="Gene3D" id="1.10.490.10">
    <property type="entry name" value="Globins"/>
    <property type="match status" value="1"/>
</dbReference>
<reference evidence="9" key="1">
    <citation type="submission" date="2021-01" db="EMBL/GenBank/DDBJ databases">
        <authorList>
            <person name="Li R."/>
            <person name="Bekaert M."/>
        </authorList>
    </citation>
    <scope>NUCLEOTIDE SEQUENCE</scope>
    <source>
        <strain evidence="9">Farmed</strain>
    </source>
</reference>
<dbReference type="AlphaFoldDB" id="A0A812DI95"/>
<dbReference type="Proteomes" id="UP000597762">
    <property type="component" value="Unassembled WGS sequence"/>
</dbReference>
<dbReference type="GO" id="GO:0046872">
    <property type="term" value="F:metal ion binding"/>
    <property type="evidence" value="ECO:0007669"/>
    <property type="project" value="UniProtKB-KW"/>
</dbReference>
<evidence type="ECO:0000256" key="7">
    <source>
        <dbReference type="SAM" id="Phobius"/>
    </source>
</evidence>
<feature type="transmembrane region" description="Helical" evidence="7">
    <location>
        <begin position="145"/>
        <end position="164"/>
    </location>
</feature>
<dbReference type="SUPFAM" id="SSF46458">
    <property type="entry name" value="Globin-like"/>
    <property type="match status" value="1"/>
</dbReference>
<evidence type="ECO:0000256" key="4">
    <source>
        <dbReference type="ARBA" id="ARBA00022723"/>
    </source>
</evidence>
<dbReference type="PANTHER" id="PTHR47217">
    <property type="entry name" value="GLOBIN-LIKE PROTEIN"/>
    <property type="match status" value="1"/>
</dbReference>
<keyword evidence="5" id="KW-0408">Iron</keyword>
<dbReference type="InterPro" id="IPR044399">
    <property type="entry name" value="Mb-like_M"/>
</dbReference>
<sequence length="299" mass="34252">MSPRDDEEVDSKTGLKVKEKRAMTQSWKCISPNLKAEGMHFFNMLFTDHPDYIDYFPSFRGKKLEEFNTKATFKVHARNVFYAINMIVETLDDADELVELLLKTGRDHYRRGIPISAFHNLAIVFDKYMAERAGKAYTPLAKASWMKALTVVNALTLLHFIFFLTPTSSSSFTPSLSYVILSINPPCFFVSLSLSFSLSLSYSYDCLLFKYIPPPPLSISFSFIKFNASNLIQIQTNKLNYILTPITLPFFPTFSFFSTPSFLLSLSFPHPASFILFSPSLTRYYIINLITCYNISLYN</sequence>
<evidence type="ECO:0000256" key="6">
    <source>
        <dbReference type="RuleBase" id="RU000356"/>
    </source>
</evidence>
<accession>A0A812DI95</accession>
<protein>
    <recommendedName>
        <fullName evidence="8">Globin domain-containing protein</fullName>
    </recommendedName>
</protein>
<dbReference type="InterPro" id="IPR009050">
    <property type="entry name" value="Globin-like_sf"/>
</dbReference>
<keyword evidence="4" id="KW-0479">Metal-binding</keyword>
<organism evidence="9 10">
    <name type="scientific">Acanthosepion pharaonis</name>
    <name type="common">Pharaoh cuttlefish</name>
    <name type="synonym">Sepia pharaonis</name>
    <dbReference type="NCBI Taxonomy" id="158019"/>
    <lineage>
        <taxon>Eukaryota</taxon>
        <taxon>Metazoa</taxon>
        <taxon>Spiralia</taxon>
        <taxon>Lophotrochozoa</taxon>
        <taxon>Mollusca</taxon>
        <taxon>Cephalopoda</taxon>
        <taxon>Coleoidea</taxon>
        <taxon>Decapodiformes</taxon>
        <taxon>Sepiida</taxon>
        <taxon>Sepiina</taxon>
        <taxon>Sepiidae</taxon>
        <taxon>Acanthosepion</taxon>
    </lineage>
</organism>
<evidence type="ECO:0000256" key="3">
    <source>
        <dbReference type="ARBA" id="ARBA00022621"/>
    </source>
</evidence>